<keyword evidence="1" id="KW-0812">Transmembrane</keyword>
<keyword evidence="3" id="KW-1185">Reference proteome</keyword>
<feature type="transmembrane region" description="Helical" evidence="1">
    <location>
        <begin position="61"/>
        <end position="80"/>
    </location>
</feature>
<proteinExistence type="predicted"/>
<dbReference type="EMBL" id="LDJK01000002">
    <property type="protein sequence ID" value="KRG77717.1"/>
    <property type="molecule type" value="Genomic_DNA"/>
</dbReference>
<evidence type="ECO:0000256" key="1">
    <source>
        <dbReference type="SAM" id="Phobius"/>
    </source>
</evidence>
<sequence length="86" mass="9056">MKLFWDIAARASLLSAVFMAWVLAGAPPVGGVHSEAHVLWFGAGATVICLVTAIGLDRRRLAASGILMVLYAGVFAAQWLQAMAIS</sequence>
<reference evidence="2 3" key="1">
    <citation type="submission" date="2015-05" db="EMBL/GenBank/DDBJ databases">
        <title>Genome sequencing and analysis of members of genus Stenotrophomonas.</title>
        <authorList>
            <person name="Patil P.P."/>
            <person name="Midha S."/>
            <person name="Patil P.B."/>
        </authorList>
    </citation>
    <scope>NUCLEOTIDE SEQUENCE [LARGE SCALE GENOMIC DNA]</scope>
    <source>
        <strain evidence="2 3">DSM 21508</strain>
    </source>
</reference>
<evidence type="ECO:0000313" key="3">
    <source>
        <dbReference type="Proteomes" id="UP000051386"/>
    </source>
</evidence>
<evidence type="ECO:0008006" key="4">
    <source>
        <dbReference type="Google" id="ProtNLM"/>
    </source>
</evidence>
<dbReference type="AlphaFoldDB" id="A0A0R0D7S4"/>
<keyword evidence="1" id="KW-0472">Membrane</keyword>
<dbReference type="PATRIC" id="fig|517011.3.peg.902"/>
<evidence type="ECO:0000313" key="2">
    <source>
        <dbReference type="EMBL" id="KRG77717.1"/>
    </source>
</evidence>
<comment type="caution">
    <text evidence="2">The sequence shown here is derived from an EMBL/GenBank/DDBJ whole genome shotgun (WGS) entry which is preliminary data.</text>
</comment>
<organism evidence="2 3">
    <name type="scientific">Stenotrophomonas chelatiphaga</name>
    <dbReference type="NCBI Taxonomy" id="517011"/>
    <lineage>
        <taxon>Bacteria</taxon>
        <taxon>Pseudomonadati</taxon>
        <taxon>Pseudomonadota</taxon>
        <taxon>Gammaproteobacteria</taxon>
        <taxon>Lysobacterales</taxon>
        <taxon>Lysobacteraceae</taxon>
        <taxon>Stenotrophomonas</taxon>
    </lineage>
</organism>
<protein>
    <recommendedName>
        <fullName evidence="4">Transmembrane protein</fullName>
    </recommendedName>
</protein>
<dbReference type="RefSeq" id="WP_057506793.1">
    <property type="nucleotide sequence ID" value="NZ_LDJK01000002.1"/>
</dbReference>
<name>A0A0R0D7S4_9GAMM</name>
<accession>A0A0R0D7S4</accession>
<keyword evidence="1" id="KW-1133">Transmembrane helix</keyword>
<feature type="transmembrane region" description="Helical" evidence="1">
    <location>
        <begin position="7"/>
        <end position="26"/>
    </location>
</feature>
<dbReference type="Proteomes" id="UP000051386">
    <property type="component" value="Unassembled WGS sequence"/>
</dbReference>
<gene>
    <name evidence="2" type="ORF">ABB28_00770</name>
</gene>
<feature type="transmembrane region" description="Helical" evidence="1">
    <location>
        <begin position="38"/>
        <end position="56"/>
    </location>
</feature>